<dbReference type="EMBL" id="JAACJM010000045">
    <property type="protein sequence ID" value="KAF5360034.1"/>
    <property type="molecule type" value="Genomic_DNA"/>
</dbReference>
<gene>
    <name evidence="1" type="ORF">D9758_007647</name>
</gene>
<evidence type="ECO:0000313" key="1">
    <source>
        <dbReference type="EMBL" id="KAF5360034.1"/>
    </source>
</evidence>
<evidence type="ECO:0000313" key="2">
    <source>
        <dbReference type="Proteomes" id="UP000559256"/>
    </source>
</evidence>
<sequence length="483" mass="55110">MLEDRYCFDSDASLDAQTWSRFHSVYSNRVRMLRYLSPMFWTDQSDLSTILRNSVYSTILTINSPKLRELEWRTISELLPSSTLFMHDKIEKFSMAALHEGGDITNVEMSQLWSLVKTIPARMPFLTSLKVEPYLKESYVAPLVALLNSLPNLAHFATSTFHDISPFLLSSGASRLRSLEFSTFAYDDWAKEPTCKWGGPFPDGSYPAFVDNFAVCVMKYNAVSSFFQHHNLNHLKTVTIKTLHIEKPAVVRRLFQVLSRSCPALSIVHVDFHYEYLLIDEEEHIVVSSPTPTEEILAFDGIEPMLHCKNVTDFSFIHQYPTIMTDSDLETMAIAWKNLKWVALGYSPWVICTQANRPTLSRHCPEITEVSLLFDTKSSNPSTSSSPSTTPSLRAVPKLKALRVCTSELDLEDGGRLLCQVCDPQCKLEWTTHDANTGKPIELGPWKTIKETFPVFFELYRKAQEREDRINDLERLLELGQAV</sequence>
<organism evidence="1 2">
    <name type="scientific">Tetrapyrgos nigripes</name>
    <dbReference type="NCBI Taxonomy" id="182062"/>
    <lineage>
        <taxon>Eukaryota</taxon>
        <taxon>Fungi</taxon>
        <taxon>Dikarya</taxon>
        <taxon>Basidiomycota</taxon>
        <taxon>Agaricomycotina</taxon>
        <taxon>Agaricomycetes</taxon>
        <taxon>Agaricomycetidae</taxon>
        <taxon>Agaricales</taxon>
        <taxon>Marasmiineae</taxon>
        <taxon>Marasmiaceae</taxon>
        <taxon>Tetrapyrgos</taxon>
    </lineage>
</organism>
<protein>
    <submittedName>
        <fullName evidence="1">Uncharacterized protein</fullName>
    </submittedName>
</protein>
<proteinExistence type="predicted"/>
<reference evidence="1 2" key="1">
    <citation type="journal article" date="2020" name="ISME J.">
        <title>Uncovering the hidden diversity of litter-decomposition mechanisms in mushroom-forming fungi.</title>
        <authorList>
            <person name="Floudas D."/>
            <person name="Bentzer J."/>
            <person name="Ahren D."/>
            <person name="Johansson T."/>
            <person name="Persson P."/>
            <person name="Tunlid A."/>
        </authorList>
    </citation>
    <scope>NUCLEOTIDE SEQUENCE [LARGE SCALE GENOMIC DNA]</scope>
    <source>
        <strain evidence="1 2">CBS 291.85</strain>
    </source>
</reference>
<dbReference type="Gene3D" id="3.80.10.10">
    <property type="entry name" value="Ribonuclease Inhibitor"/>
    <property type="match status" value="1"/>
</dbReference>
<dbReference type="InterPro" id="IPR032675">
    <property type="entry name" value="LRR_dom_sf"/>
</dbReference>
<dbReference type="OrthoDB" id="3543113at2759"/>
<keyword evidence="2" id="KW-1185">Reference proteome</keyword>
<dbReference type="AlphaFoldDB" id="A0A8H5G7Y7"/>
<accession>A0A8H5G7Y7</accession>
<dbReference type="Proteomes" id="UP000559256">
    <property type="component" value="Unassembled WGS sequence"/>
</dbReference>
<name>A0A8H5G7Y7_9AGAR</name>
<comment type="caution">
    <text evidence="1">The sequence shown here is derived from an EMBL/GenBank/DDBJ whole genome shotgun (WGS) entry which is preliminary data.</text>
</comment>